<sequence length="38" mass="4420">SKGLVIVKLPQQNDFRTFCMSDETEKVYQKLEEVISIC</sequence>
<organism evidence="1">
    <name type="scientific">marine sediment metagenome</name>
    <dbReference type="NCBI Taxonomy" id="412755"/>
    <lineage>
        <taxon>unclassified sequences</taxon>
        <taxon>metagenomes</taxon>
        <taxon>ecological metagenomes</taxon>
    </lineage>
</organism>
<protein>
    <submittedName>
        <fullName evidence="1">Uncharacterized protein</fullName>
    </submittedName>
</protein>
<gene>
    <name evidence="1" type="ORF">S03H2_65626</name>
</gene>
<dbReference type="AlphaFoldDB" id="X1L1L0"/>
<evidence type="ECO:0000313" key="1">
    <source>
        <dbReference type="EMBL" id="GAH88048.1"/>
    </source>
</evidence>
<accession>X1L1L0</accession>
<feature type="non-terminal residue" evidence="1">
    <location>
        <position position="1"/>
    </location>
</feature>
<proteinExistence type="predicted"/>
<name>X1L1L0_9ZZZZ</name>
<comment type="caution">
    <text evidence="1">The sequence shown here is derived from an EMBL/GenBank/DDBJ whole genome shotgun (WGS) entry which is preliminary data.</text>
</comment>
<reference evidence="1" key="1">
    <citation type="journal article" date="2014" name="Front. Microbiol.">
        <title>High frequency of phylogenetically diverse reductive dehalogenase-homologous genes in deep subseafloor sedimentary metagenomes.</title>
        <authorList>
            <person name="Kawai M."/>
            <person name="Futagami T."/>
            <person name="Toyoda A."/>
            <person name="Takaki Y."/>
            <person name="Nishi S."/>
            <person name="Hori S."/>
            <person name="Arai W."/>
            <person name="Tsubouchi T."/>
            <person name="Morono Y."/>
            <person name="Uchiyama I."/>
            <person name="Ito T."/>
            <person name="Fujiyama A."/>
            <person name="Inagaki F."/>
            <person name="Takami H."/>
        </authorList>
    </citation>
    <scope>NUCLEOTIDE SEQUENCE</scope>
    <source>
        <strain evidence="1">Expedition CK06-06</strain>
    </source>
</reference>
<dbReference type="EMBL" id="BARU01042756">
    <property type="protein sequence ID" value="GAH88048.1"/>
    <property type="molecule type" value="Genomic_DNA"/>
</dbReference>